<reference evidence="2 3" key="1">
    <citation type="journal article" date="2011" name="Science">
        <title>The Selaginella genome identifies genetic changes associated with the evolution of vascular plants.</title>
        <authorList>
            <person name="Banks J.A."/>
            <person name="Nishiyama T."/>
            <person name="Hasebe M."/>
            <person name="Bowman J.L."/>
            <person name="Gribskov M."/>
            <person name="dePamphilis C."/>
            <person name="Albert V.A."/>
            <person name="Aono N."/>
            <person name="Aoyama T."/>
            <person name="Ambrose B.A."/>
            <person name="Ashton N.W."/>
            <person name="Axtell M.J."/>
            <person name="Barker E."/>
            <person name="Barker M.S."/>
            <person name="Bennetzen J.L."/>
            <person name="Bonawitz N.D."/>
            <person name="Chapple C."/>
            <person name="Cheng C."/>
            <person name="Correa L.G."/>
            <person name="Dacre M."/>
            <person name="DeBarry J."/>
            <person name="Dreyer I."/>
            <person name="Elias M."/>
            <person name="Engstrom E.M."/>
            <person name="Estelle M."/>
            <person name="Feng L."/>
            <person name="Finet C."/>
            <person name="Floyd S.K."/>
            <person name="Frommer W.B."/>
            <person name="Fujita T."/>
            <person name="Gramzow L."/>
            <person name="Gutensohn M."/>
            <person name="Harholt J."/>
            <person name="Hattori M."/>
            <person name="Heyl A."/>
            <person name="Hirai T."/>
            <person name="Hiwatashi Y."/>
            <person name="Ishikawa M."/>
            <person name="Iwata M."/>
            <person name="Karol K.G."/>
            <person name="Koehler B."/>
            <person name="Kolukisaoglu U."/>
            <person name="Kubo M."/>
            <person name="Kurata T."/>
            <person name="Lalonde S."/>
            <person name="Li K."/>
            <person name="Li Y."/>
            <person name="Litt A."/>
            <person name="Lyons E."/>
            <person name="Manning G."/>
            <person name="Maruyama T."/>
            <person name="Michael T.P."/>
            <person name="Mikami K."/>
            <person name="Miyazaki S."/>
            <person name="Morinaga S."/>
            <person name="Murata T."/>
            <person name="Mueller-Roeber B."/>
            <person name="Nelson D.R."/>
            <person name="Obara M."/>
            <person name="Oguri Y."/>
            <person name="Olmstead R.G."/>
            <person name="Onodera N."/>
            <person name="Petersen B.L."/>
            <person name="Pils B."/>
            <person name="Prigge M."/>
            <person name="Rensing S.A."/>
            <person name="Riano-Pachon D.M."/>
            <person name="Roberts A.W."/>
            <person name="Sato Y."/>
            <person name="Scheller H.V."/>
            <person name="Schulz B."/>
            <person name="Schulz C."/>
            <person name="Shakirov E.V."/>
            <person name="Shibagaki N."/>
            <person name="Shinohara N."/>
            <person name="Shippen D.E."/>
            <person name="Soerensen I."/>
            <person name="Sotooka R."/>
            <person name="Sugimoto N."/>
            <person name="Sugita M."/>
            <person name="Sumikawa N."/>
            <person name="Tanurdzic M."/>
            <person name="Theissen G."/>
            <person name="Ulvskov P."/>
            <person name="Wakazuki S."/>
            <person name="Weng J.K."/>
            <person name="Willats W.W."/>
            <person name="Wipf D."/>
            <person name="Wolf P.G."/>
            <person name="Yang L."/>
            <person name="Zimmer A.D."/>
            <person name="Zhu Q."/>
            <person name="Mitros T."/>
            <person name="Hellsten U."/>
            <person name="Loque D."/>
            <person name="Otillar R."/>
            <person name="Salamov A."/>
            <person name="Schmutz J."/>
            <person name="Shapiro H."/>
            <person name="Lindquist E."/>
            <person name="Lucas S."/>
            <person name="Rokhsar D."/>
            <person name="Grigoriev I.V."/>
        </authorList>
    </citation>
    <scope>NUCLEOTIDE SEQUENCE [LARGE SCALE GENOMIC DNA]</scope>
</reference>
<dbReference type="InterPro" id="IPR045016">
    <property type="entry name" value="NhaD-like"/>
</dbReference>
<keyword evidence="1" id="KW-1133">Transmembrane helix</keyword>
<dbReference type="GO" id="GO:0006814">
    <property type="term" value="P:sodium ion transport"/>
    <property type="evidence" value="ECO:0007669"/>
    <property type="project" value="InterPro"/>
</dbReference>
<keyword evidence="1" id="KW-0472">Membrane</keyword>
<feature type="transmembrane region" description="Helical" evidence="1">
    <location>
        <begin position="162"/>
        <end position="186"/>
    </location>
</feature>
<dbReference type="InParanoid" id="D8SAI7"/>
<dbReference type="KEGG" id="smo:SELMODRAFT_420091"/>
<organism evidence="3">
    <name type="scientific">Selaginella moellendorffii</name>
    <name type="common">Spikemoss</name>
    <dbReference type="NCBI Taxonomy" id="88036"/>
    <lineage>
        <taxon>Eukaryota</taxon>
        <taxon>Viridiplantae</taxon>
        <taxon>Streptophyta</taxon>
        <taxon>Embryophyta</taxon>
        <taxon>Tracheophyta</taxon>
        <taxon>Lycopodiopsida</taxon>
        <taxon>Selaginellales</taxon>
        <taxon>Selaginellaceae</taxon>
        <taxon>Selaginella</taxon>
    </lineage>
</organism>
<proteinExistence type="predicted"/>
<feature type="transmembrane region" description="Helical" evidence="1">
    <location>
        <begin position="130"/>
        <end position="150"/>
    </location>
</feature>
<protein>
    <submittedName>
        <fullName evidence="2">Uncharacterized protein</fullName>
    </submittedName>
</protein>
<sequence>MDHSGTGKGFNRGGSDGSVVEALARDLAVVAAVAGYWLMVLAAMDLAATIHLKGLEGIWNVDEVHAEAVVGMEISSLERDFTFVPGCSVSRQGLEFCMRVAPFPLQVPRSGALVCKLVTDSISTRNPHTLFWVVSVSIIVKALFMMVSLLCKLVFDPEQRKLLGTVVIIPVKVSGDLLVMTTMFWIHAQISTMKIMALALKALRDLNLALRI</sequence>
<keyword evidence="1" id="KW-0812">Transmembrane</keyword>
<dbReference type="STRING" id="88036.D8SAI7"/>
<dbReference type="PANTHER" id="PTHR43269:SF2">
    <property type="entry name" value="SODIUM_PROTON ANTIPORTER 1-RELATED"/>
    <property type="match status" value="1"/>
</dbReference>
<gene>
    <name evidence="2" type="ORF">SELMODRAFT_420091</name>
</gene>
<name>D8SAI7_SELML</name>
<evidence type="ECO:0000256" key="1">
    <source>
        <dbReference type="SAM" id="Phobius"/>
    </source>
</evidence>
<dbReference type="GO" id="GO:0015297">
    <property type="term" value="F:antiporter activity"/>
    <property type="evidence" value="ECO:0007669"/>
    <property type="project" value="InterPro"/>
</dbReference>
<dbReference type="Proteomes" id="UP000001514">
    <property type="component" value="Unassembled WGS sequence"/>
</dbReference>
<dbReference type="HOGENOM" id="CLU_1301554_0_0_1"/>
<dbReference type="Gramene" id="EFJ18763">
    <property type="protein sequence ID" value="EFJ18763"/>
    <property type="gene ID" value="SELMODRAFT_420091"/>
</dbReference>
<dbReference type="PANTHER" id="PTHR43269">
    <property type="entry name" value="SODIUM/PROTON ANTIPORTER 1-RELATED"/>
    <property type="match status" value="1"/>
</dbReference>
<evidence type="ECO:0000313" key="3">
    <source>
        <dbReference type="Proteomes" id="UP000001514"/>
    </source>
</evidence>
<feature type="transmembrane region" description="Helical" evidence="1">
    <location>
        <begin position="27"/>
        <end position="48"/>
    </location>
</feature>
<accession>D8SAI7</accession>
<evidence type="ECO:0000313" key="2">
    <source>
        <dbReference type="EMBL" id="EFJ18763.1"/>
    </source>
</evidence>
<dbReference type="AlphaFoldDB" id="D8SAI7"/>
<dbReference type="EMBL" id="GL377609">
    <property type="protein sequence ID" value="EFJ18763.1"/>
    <property type="molecule type" value="Genomic_DNA"/>
</dbReference>
<keyword evidence="3" id="KW-1185">Reference proteome</keyword>